<proteinExistence type="predicted"/>
<dbReference type="EMBL" id="CP108164">
    <property type="protein sequence ID" value="WTQ79251.1"/>
    <property type="molecule type" value="Genomic_DNA"/>
</dbReference>
<reference evidence="1 2" key="1">
    <citation type="submission" date="2022-10" db="EMBL/GenBank/DDBJ databases">
        <title>The complete genomes of actinobacterial strains from the NBC collection.</title>
        <authorList>
            <person name="Joergensen T.S."/>
            <person name="Alvarez Arevalo M."/>
            <person name="Sterndorff E.B."/>
            <person name="Faurdal D."/>
            <person name="Vuksanovic O."/>
            <person name="Mourched A.-S."/>
            <person name="Charusanti P."/>
            <person name="Shaw S."/>
            <person name="Blin K."/>
            <person name="Weber T."/>
        </authorList>
    </citation>
    <scope>NUCLEOTIDE SEQUENCE [LARGE SCALE GENOMIC DNA]</scope>
    <source>
        <strain evidence="1 2">NBC_00156</strain>
    </source>
</reference>
<dbReference type="RefSeq" id="WP_405445022.1">
    <property type="nucleotide sequence ID" value="NZ_CP108164.1"/>
</dbReference>
<evidence type="ECO:0000313" key="2">
    <source>
        <dbReference type="Proteomes" id="UP001622557"/>
    </source>
</evidence>
<sequence>MSDRRRRRTLATVLGAVPVMVLGLVTLPAGQAGAAAAACTWRKTVWDLPAGADVGTLDGYDGGRWAVGITGNRARMGDGIMNARGTLWDHGKVALRVSDEIPRLNDVNAAGLVVGDTVVGNGFVGITVDHDGTTHQLPGDPAWDGYSADLVSDSGDIVGTATVDLKSRVVVWPAGAPGTYRVLPTPDVKYLHLQDVDRQGRIIAQGDSSVGGLVWDTDGRWRELASNGTPWAVRDGRVVGGLNDTNAAAEWTARGALVRTTGSGALDATAIGGNGTVGGHRFVNSQRRPVLWRNGVVSDPLSTVPAGFALDWLSDDERTLVGVESRRPVEYDCG</sequence>
<dbReference type="PROSITE" id="PS51318">
    <property type="entry name" value="TAT"/>
    <property type="match status" value="1"/>
</dbReference>
<gene>
    <name evidence="1" type="ORF">OG350_02580</name>
</gene>
<dbReference type="GeneID" id="97279274"/>
<dbReference type="InterPro" id="IPR006311">
    <property type="entry name" value="TAT_signal"/>
</dbReference>
<organism evidence="1 2">
    <name type="scientific">Streptomyces achromogenes</name>
    <dbReference type="NCBI Taxonomy" id="67255"/>
    <lineage>
        <taxon>Bacteria</taxon>
        <taxon>Bacillati</taxon>
        <taxon>Actinomycetota</taxon>
        <taxon>Actinomycetes</taxon>
        <taxon>Kitasatosporales</taxon>
        <taxon>Streptomycetaceae</taxon>
        <taxon>Streptomyces</taxon>
    </lineage>
</organism>
<keyword evidence="2" id="KW-1185">Reference proteome</keyword>
<dbReference type="Proteomes" id="UP001622557">
    <property type="component" value="Chromosome"/>
</dbReference>
<accession>A0ABZ1KIQ4</accession>
<protein>
    <submittedName>
        <fullName evidence="1">Uncharacterized protein</fullName>
    </submittedName>
</protein>
<evidence type="ECO:0000313" key="1">
    <source>
        <dbReference type="EMBL" id="WTQ79251.1"/>
    </source>
</evidence>
<name>A0ABZ1KIQ4_STRAH</name>